<sequence>MIVSDCSVSCGKGVQETIVQ</sequence>
<dbReference type="EMBL" id="CAJVCH010036821">
    <property type="protein sequence ID" value="CAG7716222.1"/>
    <property type="molecule type" value="Genomic_DNA"/>
</dbReference>
<evidence type="ECO:0000313" key="2">
    <source>
        <dbReference type="Proteomes" id="UP000708208"/>
    </source>
</evidence>
<gene>
    <name evidence="1" type="ORF">AFUS01_LOCUS5746</name>
</gene>
<feature type="non-terminal residue" evidence="1">
    <location>
        <position position="1"/>
    </location>
</feature>
<reference evidence="1" key="1">
    <citation type="submission" date="2021-06" db="EMBL/GenBank/DDBJ databases">
        <authorList>
            <person name="Hodson N. C."/>
            <person name="Mongue J. A."/>
            <person name="Jaron S. K."/>
        </authorList>
    </citation>
    <scope>NUCLEOTIDE SEQUENCE</scope>
</reference>
<protein>
    <submittedName>
        <fullName evidence="1">Uncharacterized protein</fullName>
    </submittedName>
</protein>
<dbReference type="Pfam" id="PF00090">
    <property type="entry name" value="TSP_1"/>
    <property type="match status" value="1"/>
</dbReference>
<comment type="caution">
    <text evidence="1">The sequence shown here is derived from an EMBL/GenBank/DDBJ whole genome shotgun (WGS) entry which is preliminary data.</text>
</comment>
<organism evidence="1 2">
    <name type="scientific">Allacma fusca</name>
    <dbReference type="NCBI Taxonomy" id="39272"/>
    <lineage>
        <taxon>Eukaryota</taxon>
        <taxon>Metazoa</taxon>
        <taxon>Ecdysozoa</taxon>
        <taxon>Arthropoda</taxon>
        <taxon>Hexapoda</taxon>
        <taxon>Collembola</taxon>
        <taxon>Symphypleona</taxon>
        <taxon>Sminthuridae</taxon>
        <taxon>Allacma</taxon>
    </lineage>
</organism>
<dbReference type="AlphaFoldDB" id="A0A8J2NRX5"/>
<dbReference type="InterPro" id="IPR000884">
    <property type="entry name" value="TSP1_rpt"/>
</dbReference>
<keyword evidence="2" id="KW-1185">Reference proteome</keyword>
<proteinExistence type="predicted"/>
<dbReference type="Proteomes" id="UP000708208">
    <property type="component" value="Unassembled WGS sequence"/>
</dbReference>
<name>A0A8J2NRX5_9HEXA</name>
<accession>A0A8J2NRX5</accession>
<evidence type="ECO:0000313" key="1">
    <source>
        <dbReference type="EMBL" id="CAG7716222.1"/>
    </source>
</evidence>